<dbReference type="Gene3D" id="3.30.450.20">
    <property type="entry name" value="PAS domain"/>
    <property type="match status" value="1"/>
</dbReference>
<dbReference type="Gene3D" id="1.10.10.10">
    <property type="entry name" value="Winged helix-like DNA-binding domain superfamily/Winged helix DNA-binding domain"/>
    <property type="match status" value="1"/>
</dbReference>
<feature type="domain" description="HTH luxR-type" evidence="1">
    <location>
        <begin position="130"/>
        <end position="195"/>
    </location>
</feature>
<evidence type="ECO:0000313" key="2">
    <source>
        <dbReference type="EMBL" id="STX51710.1"/>
    </source>
</evidence>
<dbReference type="InterPro" id="IPR035965">
    <property type="entry name" value="PAS-like_dom_sf"/>
</dbReference>
<dbReference type="CDD" id="cd00130">
    <property type="entry name" value="PAS"/>
    <property type="match status" value="1"/>
</dbReference>
<dbReference type="InterPro" id="IPR000792">
    <property type="entry name" value="Tscrpt_reg_LuxR_C"/>
</dbReference>
<sequence>METLNHYLFKDFYLVKQIPGFLFIKDLQGRIVNASSDFIAATGYKTLRDVSGKTDFDLPWATHALEYLRWDQEVAKGYLLMNHLEQHCHANSSYFEVVVNKSPLTNAAGEIIGIIGLYTMSPQVKANDLLETNLQTIYGQQKKCLKYVIQGLSAKEIAKKMDLSHRTIEYYLQILRRKLACRNKAELIIKASRFLQTNEFE</sequence>
<name>A0A378JP04_9GAMM</name>
<dbReference type="SUPFAM" id="SSF46894">
    <property type="entry name" value="C-terminal effector domain of the bipartite response regulators"/>
    <property type="match status" value="1"/>
</dbReference>
<protein>
    <submittedName>
        <fullName evidence="2">Transcriptional regulator LuxR</fullName>
    </submittedName>
</protein>
<dbReference type="InterPro" id="IPR036388">
    <property type="entry name" value="WH-like_DNA-bd_sf"/>
</dbReference>
<dbReference type="InterPro" id="IPR000014">
    <property type="entry name" value="PAS"/>
</dbReference>
<dbReference type="SMART" id="SM00421">
    <property type="entry name" value="HTH_LUXR"/>
    <property type="match status" value="1"/>
</dbReference>
<organism evidence="2 3">
    <name type="scientific">Legionella busanensis</name>
    <dbReference type="NCBI Taxonomy" id="190655"/>
    <lineage>
        <taxon>Bacteria</taxon>
        <taxon>Pseudomonadati</taxon>
        <taxon>Pseudomonadota</taxon>
        <taxon>Gammaproteobacteria</taxon>
        <taxon>Legionellales</taxon>
        <taxon>Legionellaceae</taxon>
        <taxon>Legionella</taxon>
    </lineage>
</organism>
<dbReference type="EMBL" id="UGOD01000001">
    <property type="protein sequence ID" value="STX51710.1"/>
    <property type="molecule type" value="Genomic_DNA"/>
</dbReference>
<dbReference type="SUPFAM" id="SSF55785">
    <property type="entry name" value="PYP-like sensor domain (PAS domain)"/>
    <property type="match status" value="1"/>
</dbReference>
<dbReference type="GO" id="GO:0006355">
    <property type="term" value="P:regulation of DNA-templated transcription"/>
    <property type="evidence" value="ECO:0007669"/>
    <property type="project" value="InterPro"/>
</dbReference>
<dbReference type="AlphaFoldDB" id="A0A378JP04"/>
<keyword evidence="3" id="KW-1185">Reference proteome</keyword>
<proteinExistence type="predicted"/>
<dbReference type="PRINTS" id="PR00038">
    <property type="entry name" value="HTHLUXR"/>
</dbReference>
<dbReference type="CDD" id="cd06170">
    <property type="entry name" value="LuxR_C_like"/>
    <property type="match status" value="1"/>
</dbReference>
<evidence type="ECO:0000259" key="1">
    <source>
        <dbReference type="PROSITE" id="PS50043"/>
    </source>
</evidence>
<dbReference type="InterPro" id="IPR013767">
    <property type="entry name" value="PAS_fold"/>
</dbReference>
<dbReference type="GO" id="GO:0003677">
    <property type="term" value="F:DNA binding"/>
    <property type="evidence" value="ECO:0007669"/>
    <property type="project" value="InterPro"/>
</dbReference>
<evidence type="ECO:0000313" key="3">
    <source>
        <dbReference type="Proteomes" id="UP000254794"/>
    </source>
</evidence>
<accession>A0A378JP04</accession>
<dbReference type="Proteomes" id="UP000254794">
    <property type="component" value="Unassembled WGS sequence"/>
</dbReference>
<dbReference type="RefSeq" id="WP_115331328.1">
    <property type="nucleotide sequence ID" value="NZ_CAAAHP010000002.1"/>
</dbReference>
<dbReference type="Pfam" id="PF00989">
    <property type="entry name" value="PAS"/>
    <property type="match status" value="1"/>
</dbReference>
<dbReference type="OrthoDB" id="5637914at2"/>
<gene>
    <name evidence="2" type="ORF">NCTC13316_01806</name>
</gene>
<dbReference type="Pfam" id="PF00196">
    <property type="entry name" value="GerE"/>
    <property type="match status" value="1"/>
</dbReference>
<dbReference type="PROSITE" id="PS50043">
    <property type="entry name" value="HTH_LUXR_2"/>
    <property type="match status" value="1"/>
</dbReference>
<reference evidence="2 3" key="1">
    <citation type="submission" date="2018-06" db="EMBL/GenBank/DDBJ databases">
        <authorList>
            <consortium name="Pathogen Informatics"/>
            <person name="Doyle S."/>
        </authorList>
    </citation>
    <scope>NUCLEOTIDE SEQUENCE [LARGE SCALE GENOMIC DNA]</scope>
    <source>
        <strain evidence="2 3">NCTC13316</strain>
    </source>
</reference>
<dbReference type="InterPro" id="IPR016032">
    <property type="entry name" value="Sig_transdc_resp-reg_C-effctor"/>
</dbReference>